<evidence type="ECO:0000256" key="10">
    <source>
        <dbReference type="ARBA" id="ARBA00048721"/>
    </source>
</evidence>
<comment type="pathway">
    <text evidence="2 11">Cofactor biosynthesis; NAD(+) biosynthesis; deamido-NAD(+) from nicotinate D-ribonucleotide: step 1/1.</text>
</comment>
<evidence type="ECO:0000256" key="1">
    <source>
        <dbReference type="ARBA" id="ARBA00002324"/>
    </source>
</evidence>
<evidence type="ECO:0000256" key="5">
    <source>
        <dbReference type="ARBA" id="ARBA00022679"/>
    </source>
</evidence>
<keyword evidence="4 11" id="KW-0662">Pyridine nucleotide biosynthesis</keyword>
<dbReference type="SUPFAM" id="SSF52374">
    <property type="entry name" value="Nucleotidylyl transferase"/>
    <property type="match status" value="1"/>
</dbReference>
<dbReference type="AlphaFoldDB" id="A0A3M0A618"/>
<dbReference type="NCBIfam" id="TIGR00125">
    <property type="entry name" value="cyt_tran_rel"/>
    <property type="match status" value="1"/>
</dbReference>
<evidence type="ECO:0000313" key="13">
    <source>
        <dbReference type="EMBL" id="RMA80047.1"/>
    </source>
</evidence>
<comment type="similarity">
    <text evidence="3 11">Belongs to the NadD family.</text>
</comment>
<dbReference type="Pfam" id="PF01467">
    <property type="entry name" value="CTP_transf_like"/>
    <property type="match status" value="1"/>
</dbReference>
<reference evidence="13 14" key="1">
    <citation type="submission" date="2018-10" db="EMBL/GenBank/DDBJ databases">
        <title>Genomic Encyclopedia of Type Strains, Phase IV (KMG-IV): sequencing the most valuable type-strain genomes for metagenomic binning, comparative biology and taxonomic classification.</title>
        <authorList>
            <person name="Goeker M."/>
        </authorList>
    </citation>
    <scope>NUCLEOTIDE SEQUENCE [LARGE SCALE GENOMIC DNA]</scope>
    <source>
        <strain evidence="13 14">DSM 25080</strain>
    </source>
</reference>
<evidence type="ECO:0000256" key="7">
    <source>
        <dbReference type="ARBA" id="ARBA00022741"/>
    </source>
</evidence>
<dbReference type="GO" id="GO:0004515">
    <property type="term" value="F:nicotinate-nucleotide adenylyltransferase activity"/>
    <property type="evidence" value="ECO:0007669"/>
    <property type="project" value="UniProtKB-UniRule"/>
</dbReference>
<evidence type="ECO:0000259" key="12">
    <source>
        <dbReference type="Pfam" id="PF01467"/>
    </source>
</evidence>
<dbReference type="InterPro" id="IPR005248">
    <property type="entry name" value="NadD/NMNAT"/>
</dbReference>
<dbReference type="GO" id="GO:0009435">
    <property type="term" value="P:NAD+ biosynthetic process"/>
    <property type="evidence" value="ECO:0007669"/>
    <property type="project" value="UniProtKB-UniRule"/>
</dbReference>
<keyword evidence="6 11" id="KW-0548">Nucleotidyltransferase</keyword>
<dbReference type="EC" id="2.7.7.18" evidence="11"/>
<evidence type="ECO:0000313" key="14">
    <source>
        <dbReference type="Proteomes" id="UP000267187"/>
    </source>
</evidence>
<feature type="domain" description="Cytidyltransferase-like" evidence="12">
    <location>
        <begin position="12"/>
        <end position="190"/>
    </location>
</feature>
<dbReference type="PANTHER" id="PTHR39321">
    <property type="entry name" value="NICOTINATE-NUCLEOTIDE ADENYLYLTRANSFERASE-RELATED"/>
    <property type="match status" value="1"/>
</dbReference>
<evidence type="ECO:0000256" key="4">
    <source>
        <dbReference type="ARBA" id="ARBA00022642"/>
    </source>
</evidence>
<dbReference type="InterPro" id="IPR004821">
    <property type="entry name" value="Cyt_trans-like"/>
</dbReference>
<evidence type="ECO:0000256" key="11">
    <source>
        <dbReference type="HAMAP-Rule" id="MF_00244"/>
    </source>
</evidence>
<dbReference type="GO" id="GO:0005524">
    <property type="term" value="F:ATP binding"/>
    <property type="evidence" value="ECO:0007669"/>
    <property type="project" value="UniProtKB-KW"/>
</dbReference>
<dbReference type="HAMAP" id="MF_00244">
    <property type="entry name" value="NaMN_adenylyltr"/>
    <property type="match status" value="1"/>
</dbReference>
<evidence type="ECO:0000256" key="3">
    <source>
        <dbReference type="ARBA" id="ARBA00009014"/>
    </source>
</evidence>
<evidence type="ECO:0000256" key="8">
    <source>
        <dbReference type="ARBA" id="ARBA00022840"/>
    </source>
</evidence>
<proteinExistence type="inferred from homology"/>
<evidence type="ECO:0000256" key="6">
    <source>
        <dbReference type="ARBA" id="ARBA00022695"/>
    </source>
</evidence>
<sequence length="219" mass="24459">MVTSEARKLIAVYGGTFNPIHQGHLQAADEITKLCDVDRLLLVPASIPPHRAAPSVSFDDRLRMTELAIADNDLWAVDDREHRREAPSFTIDTLASLRDEFGPEVSLAFCVGSDAFQSINTWHRWRELTDFAHVIVAQRCDMIAPLNSAVEKWSASKVLSAPSQLRDRPSGGILYLSQRPMNCSSSDIRAKLAQGASPNLLLPESVLRYIQQHHLYQTE</sequence>
<dbReference type="NCBIfam" id="TIGR00482">
    <property type="entry name" value="nicotinate (nicotinamide) nucleotide adenylyltransferase"/>
    <property type="match status" value="1"/>
</dbReference>
<keyword evidence="8 11" id="KW-0067">ATP-binding</keyword>
<accession>A0A3M0A618</accession>
<comment type="catalytic activity">
    <reaction evidence="10 11">
        <text>nicotinate beta-D-ribonucleotide + ATP + H(+) = deamido-NAD(+) + diphosphate</text>
        <dbReference type="Rhea" id="RHEA:22860"/>
        <dbReference type="ChEBI" id="CHEBI:15378"/>
        <dbReference type="ChEBI" id="CHEBI:30616"/>
        <dbReference type="ChEBI" id="CHEBI:33019"/>
        <dbReference type="ChEBI" id="CHEBI:57502"/>
        <dbReference type="ChEBI" id="CHEBI:58437"/>
        <dbReference type="EC" id="2.7.7.18"/>
    </reaction>
</comment>
<dbReference type="PANTHER" id="PTHR39321:SF3">
    <property type="entry name" value="PHOSPHOPANTETHEINE ADENYLYLTRANSFERASE"/>
    <property type="match status" value="1"/>
</dbReference>
<dbReference type="InterPro" id="IPR014729">
    <property type="entry name" value="Rossmann-like_a/b/a_fold"/>
</dbReference>
<dbReference type="UniPathway" id="UPA00253">
    <property type="reaction ID" value="UER00332"/>
</dbReference>
<dbReference type="EMBL" id="REFJ01000003">
    <property type="protein sequence ID" value="RMA80047.1"/>
    <property type="molecule type" value="Genomic_DNA"/>
</dbReference>
<comment type="caution">
    <text evidence="13">The sequence shown here is derived from an EMBL/GenBank/DDBJ whole genome shotgun (WGS) entry which is preliminary data.</text>
</comment>
<dbReference type="Proteomes" id="UP000267187">
    <property type="component" value="Unassembled WGS sequence"/>
</dbReference>
<dbReference type="Gene3D" id="3.40.50.620">
    <property type="entry name" value="HUPs"/>
    <property type="match status" value="1"/>
</dbReference>
<dbReference type="RefSeq" id="WP_121876731.1">
    <property type="nucleotide sequence ID" value="NZ_REFJ01000003.1"/>
</dbReference>
<evidence type="ECO:0000256" key="9">
    <source>
        <dbReference type="ARBA" id="ARBA00023027"/>
    </source>
</evidence>
<keyword evidence="5 11" id="KW-0808">Transferase</keyword>
<keyword evidence="9 11" id="KW-0520">NAD</keyword>
<dbReference type="NCBIfam" id="NF000840">
    <property type="entry name" value="PRK00071.1-3"/>
    <property type="match status" value="1"/>
</dbReference>
<dbReference type="NCBIfam" id="NF000839">
    <property type="entry name" value="PRK00071.1-1"/>
    <property type="match status" value="1"/>
</dbReference>
<protein>
    <recommendedName>
        <fullName evidence="11">Probable nicotinate-nucleotide adenylyltransferase</fullName>
        <ecNumber evidence="11">2.7.7.18</ecNumber>
    </recommendedName>
    <alternativeName>
        <fullName evidence="11">Deamido-NAD(+) diphosphorylase</fullName>
    </alternativeName>
    <alternativeName>
        <fullName evidence="11">Deamido-NAD(+) pyrophosphorylase</fullName>
    </alternativeName>
    <alternativeName>
        <fullName evidence="11">Nicotinate mononucleotide adenylyltransferase</fullName>
        <shortName evidence="11">NaMN adenylyltransferase</shortName>
    </alternativeName>
</protein>
<organism evidence="13 14">
    <name type="scientific">Umboniibacter marinipuniceus</name>
    <dbReference type="NCBI Taxonomy" id="569599"/>
    <lineage>
        <taxon>Bacteria</taxon>
        <taxon>Pseudomonadati</taxon>
        <taxon>Pseudomonadota</taxon>
        <taxon>Gammaproteobacteria</taxon>
        <taxon>Cellvibrionales</taxon>
        <taxon>Cellvibrionaceae</taxon>
        <taxon>Umboniibacter</taxon>
    </lineage>
</organism>
<evidence type="ECO:0000256" key="2">
    <source>
        <dbReference type="ARBA" id="ARBA00005019"/>
    </source>
</evidence>
<dbReference type="CDD" id="cd02165">
    <property type="entry name" value="NMNAT"/>
    <property type="match status" value="1"/>
</dbReference>
<name>A0A3M0A618_9GAMM</name>
<keyword evidence="14" id="KW-1185">Reference proteome</keyword>
<dbReference type="OrthoDB" id="5295945at2"/>
<comment type="function">
    <text evidence="1 11">Catalyzes the reversible adenylation of nicotinate mononucleotide (NaMN) to nicotinic acid adenine dinucleotide (NaAD).</text>
</comment>
<keyword evidence="7 11" id="KW-0547">Nucleotide-binding</keyword>
<gene>
    <name evidence="11" type="primary">nadD</name>
    <name evidence="13" type="ORF">DFR27_1403</name>
</gene>